<reference evidence="1 2" key="1">
    <citation type="submission" date="2018-04" db="EMBL/GenBank/DDBJ databases">
        <title>Flavobacterium sp. nov., isolated from glacier ice.</title>
        <authorList>
            <person name="Liu Q."/>
            <person name="Xin Y.-H."/>
        </authorList>
    </citation>
    <scope>NUCLEOTIDE SEQUENCE [LARGE SCALE GENOMIC DNA]</scope>
    <source>
        <strain evidence="1 2">LB2P30</strain>
    </source>
</reference>
<organism evidence="1 2">
    <name type="scientific">Flavobacterium laiguense</name>
    <dbReference type="NCBI Taxonomy" id="2169409"/>
    <lineage>
        <taxon>Bacteria</taxon>
        <taxon>Pseudomonadati</taxon>
        <taxon>Bacteroidota</taxon>
        <taxon>Flavobacteriia</taxon>
        <taxon>Flavobacteriales</taxon>
        <taxon>Flavobacteriaceae</taxon>
        <taxon>Flavobacterium</taxon>
    </lineage>
</organism>
<accession>A0A2U1JT76</accession>
<name>A0A2U1JT76_9FLAO</name>
<evidence type="ECO:0000313" key="2">
    <source>
        <dbReference type="Proteomes" id="UP000245618"/>
    </source>
</evidence>
<proteinExistence type="predicted"/>
<dbReference type="RefSeq" id="WP_116763869.1">
    <property type="nucleotide sequence ID" value="NZ_QCZH01000014.1"/>
</dbReference>
<dbReference type="OrthoDB" id="1431099at2"/>
<protein>
    <submittedName>
        <fullName evidence="1">Uncharacterized protein</fullName>
    </submittedName>
</protein>
<dbReference type="EMBL" id="QCZH01000014">
    <property type="protein sequence ID" value="PWA08371.1"/>
    <property type="molecule type" value="Genomic_DNA"/>
</dbReference>
<evidence type="ECO:0000313" key="1">
    <source>
        <dbReference type="EMBL" id="PWA08371.1"/>
    </source>
</evidence>
<sequence length="247" mass="28214">MGNRLGVVILFLLSHFCFGQTQLRQSLHGQVINDSIAVENGYVFNLNSKTTTFIGANGFFDIMAMPKDTLLLTSLALKSKKMVLTDMDFKQRLFVVKTELFNNQLKEVVVRKQITPKILSSKEILGMKFMDDAQSSPINRTMPYYGIENGADFGEIFTLIGGLFKKKNGKKLSTLPDEIFMEKVQRDFKPEFFKNTLKLKDEEVALFLIFCEADENAKKILNSNNTFQMMDFLITKNIAFKKLLQSK</sequence>
<dbReference type="Proteomes" id="UP000245618">
    <property type="component" value="Unassembled WGS sequence"/>
</dbReference>
<dbReference type="AlphaFoldDB" id="A0A2U1JT76"/>
<comment type="caution">
    <text evidence="1">The sequence shown here is derived from an EMBL/GenBank/DDBJ whole genome shotgun (WGS) entry which is preliminary data.</text>
</comment>
<keyword evidence="2" id="KW-1185">Reference proteome</keyword>
<gene>
    <name evidence="1" type="ORF">DB891_12265</name>
</gene>